<reference evidence="1 2" key="1">
    <citation type="journal article" date="2016" name="Nat. Biotechnol.">
        <title>Measurement of bacterial replication rates in microbial communities.</title>
        <authorList>
            <person name="Brown C.T."/>
            <person name="Olm M.R."/>
            <person name="Thomas B.C."/>
            <person name="Banfield J.F."/>
        </authorList>
    </citation>
    <scope>NUCLEOTIDE SEQUENCE [LARGE SCALE GENOMIC DNA]</scope>
    <source>
        <strain evidence="1">42_262</strain>
    </source>
</reference>
<gene>
    <name evidence="1" type="ORF">BHV80_11055</name>
</gene>
<accession>A0A1Q6IZE8</accession>
<sequence length="87" mass="9772">MSKYQTEAGIECTPEEDKLIDSLKRLAKKWEKDGKRLWLYSASGSLHVMMHGDTDYNPTPEFTQYGGSNIENSVTTIDGVLNDGGDW</sequence>
<dbReference type="EMBL" id="MNQV01000204">
    <property type="protein sequence ID" value="OKZ46132.1"/>
    <property type="molecule type" value="Genomic_DNA"/>
</dbReference>
<proteinExistence type="predicted"/>
<name>A0A1Q6IZE8_PHOVU</name>
<dbReference type="Proteomes" id="UP000186631">
    <property type="component" value="Unassembled WGS sequence"/>
</dbReference>
<dbReference type="RefSeq" id="WP_216943763.1">
    <property type="nucleotide sequence ID" value="NZ_CAXTGH010000003.1"/>
</dbReference>
<evidence type="ECO:0000313" key="2">
    <source>
        <dbReference type="Proteomes" id="UP000186631"/>
    </source>
</evidence>
<evidence type="ECO:0000313" key="1">
    <source>
        <dbReference type="EMBL" id="OKZ46132.1"/>
    </source>
</evidence>
<dbReference type="AlphaFoldDB" id="A0A1Q6IZE8"/>
<comment type="caution">
    <text evidence="1">The sequence shown here is derived from an EMBL/GenBank/DDBJ whole genome shotgun (WGS) entry which is preliminary data.</text>
</comment>
<organism evidence="1 2">
    <name type="scientific">Phocaeicola vulgatus</name>
    <name type="common">Bacteroides vulgatus</name>
    <dbReference type="NCBI Taxonomy" id="821"/>
    <lineage>
        <taxon>Bacteria</taxon>
        <taxon>Pseudomonadati</taxon>
        <taxon>Bacteroidota</taxon>
        <taxon>Bacteroidia</taxon>
        <taxon>Bacteroidales</taxon>
        <taxon>Bacteroidaceae</taxon>
        <taxon>Phocaeicola</taxon>
    </lineage>
</organism>
<protein>
    <submittedName>
        <fullName evidence="1">Uncharacterized protein</fullName>
    </submittedName>
</protein>